<name>A0AAV7EYF8_ARIFI</name>
<feature type="region of interest" description="Disordered" evidence="1">
    <location>
        <begin position="1"/>
        <end position="21"/>
    </location>
</feature>
<dbReference type="GO" id="GO:0016491">
    <property type="term" value="F:oxidoreductase activity"/>
    <property type="evidence" value="ECO:0007669"/>
    <property type="project" value="InterPro"/>
</dbReference>
<accession>A0AAV7EYF8</accession>
<feature type="compositionally biased region" description="Basic and acidic residues" evidence="1">
    <location>
        <begin position="1"/>
        <end position="12"/>
    </location>
</feature>
<dbReference type="PANTHER" id="PTHR23409">
    <property type="entry name" value="RIBONUCLEOSIDE-DIPHOSPHATE REDUCTASE SMALL CHAIN"/>
    <property type="match status" value="1"/>
</dbReference>
<dbReference type="InterPro" id="IPR009078">
    <property type="entry name" value="Ferritin-like_SF"/>
</dbReference>
<dbReference type="SUPFAM" id="SSF47240">
    <property type="entry name" value="Ferritin-like"/>
    <property type="match status" value="1"/>
</dbReference>
<sequence length="122" mass="14375">MGSLRNEAKAAEGEEEEPVLVEQSQRFCMLPIRYKQLWEMYKKAEASFWTAEEVDLSQDVHHWEALSSSEKHLAHAFYGFQIAMENIHSEMYNLLLETYIKDTTEKHRLFNAIDNYLEVVCN</sequence>
<dbReference type="Gene3D" id="1.10.620.20">
    <property type="entry name" value="Ribonucleotide Reductase, subunit A"/>
    <property type="match status" value="2"/>
</dbReference>
<dbReference type="PROSITE" id="PS00368">
    <property type="entry name" value="RIBORED_SMALL"/>
    <property type="match status" value="1"/>
</dbReference>
<dbReference type="GO" id="GO:0009263">
    <property type="term" value="P:deoxyribonucleotide biosynthetic process"/>
    <property type="evidence" value="ECO:0007669"/>
    <property type="project" value="InterPro"/>
</dbReference>
<dbReference type="InterPro" id="IPR030475">
    <property type="entry name" value="RNR_small_AS"/>
</dbReference>
<dbReference type="EMBL" id="JAINDJ010000003">
    <property type="protein sequence ID" value="KAG9453848.1"/>
    <property type="molecule type" value="Genomic_DNA"/>
</dbReference>
<organism evidence="2 3">
    <name type="scientific">Aristolochia fimbriata</name>
    <name type="common">White veined hardy Dutchman's pipe vine</name>
    <dbReference type="NCBI Taxonomy" id="158543"/>
    <lineage>
        <taxon>Eukaryota</taxon>
        <taxon>Viridiplantae</taxon>
        <taxon>Streptophyta</taxon>
        <taxon>Embryophyta</taxon>
        <taxon>Tracheophyta</taxon>
        <taxon>Spermatophyta</taxon>
        <taxon>Magnoliopsida</taxon>
        <taxon>Magnoliidae</taxon>
        <taxon>Piperales</taxon>
        <taxon>Aristolochiaceae</taxon>
        <taxon>Aristolochia</taxon>
    </lineage>
</organism>
<dbReference type="PANTHER" id="PTHR23409:SF35">
    <property type="entry name" value="RIBONUCLEOSIDE-DIPHOSPHATE REDUCTASE SMALL CHAIN A"/>
    <property type="match status" value="1"/>
</dbReference>
<dbReference type="Proteomes" id="UP000825729">
    <property type="component" value="Unassembled WGS sequence"/>
</dbReference>
<keyword evidence="3" id="KW-1185">Reference proteome</keyword>
<evidence type="ECO:0000256" key="1">
    <source>
        <dbReference type="SAM" id="MobiDB-lite"/>
    </source>
</evidence>
<dbReference type="InterPro" id="IPR000358">
    <property type="entry name" value="RNR_small_fam"/>
</dbReference>
<protein>
    <submittedName>
        <fullName evidence="2">Uncharacterized protein</fullName>
    </submittedName>
</protein>
<dbReference type="InterPro" id="IPR012348">
    <property type="entry name" value="RNR-like"/>
</dbReference>
<gene>
    <name evidence="2" type="ORF">H6P81_006752</name>
</gene>
<reference evidence="2 3" key="1">
    <citation type="submission" date="2021-07" db="EMBL/GenBank/DDBJ databases">
        <title>The Aristolochia fimbriata genome: insights into angiosperm evolution, floral development and chemical biosynthesis.</title>
        <authorList>
            <person name="Jiao Y."/>
        </authorList>
    </citation>
    <scope>NUCLEOTIDE SEQUENCE [LARGE SCALE GENOMIC DNA]</scope>
    <source>
        <strain evidence="2">IBCAS-2021</strain>
        <tissue evidence="2">Leaf</tissue>
    </source>
</reference>
<dbReference type="AlphaFoldDB" id="A0AAV7EYF8"/>
<dbReference type="Pfam" id="PF00268">
    <property type="entry name" value="Ribonuc_red_sm"/>
    <property type="match status" value="2"/>
</dbReference>
<proteinExistence type="predicted"/>
<evidence type="ECO:0000313" key="3">
    <source>
        <dbReference type="Proteomes" id="UP000825729"/>
    </source>
</evidence>
<comment type="caution">
    <text evidence="2">The sequence shown here is derived from an EMBL/GenBank/DDBJ whole genome shotgun (WGS) entry which is preliminary data.</text>
</comment>
<evidence type="ECO:0000313" key="2">
    <source>
        <dbReference type="EMBL" id="KAG9453848.1"/>
    </source>
</evidence>